<keyword evidence="3" id="KW-1185">Reference proteome</keyword>
<organism evidence="2 3">
    <name type="scientific">Oculimacula yallundae</name>
    <dbReference type="NCBI Taxonomy" id="86028"/>
    <lineage>
        <taxon>Eukaryota</taxon>
        <taxon>Fungi</taxon>
        <taxon>Dikarya</taxon>
        <taxon>Ascomycota</taxon>
        <taxon>Pezizomycotina</taxon>
        <taxon>Leotiomycetes</taxon>
        <taxon>Helotiales</taxon>
        <taxon>Ploettnerulaceae</taxon>
        <taxon>Oculimacula</taxon>
    </lineage>
</organism>
<reference evidence="2 3" key="1">
    <citation type="journal article" date="2024" name="Commun. Biol.">
        <title>Comparative genomic analysis of thermophilic fungi reveals convergent evolutionary adaptations and gene losses.</title>
        <authorList>
            <person name="Steindorff A.S."/>
            <person name="Aguilar-Pontes M.V."/>
            <person name="Robinson A.J."/>
            <person name="Andreopoulos B."/>
            <person name="LaButti K."/>
            <person name="Kuo A."/>
            <person name="Mondo S."/>
            <person name="Riley R."/>
            <person name="Otillar R."/>
            <person name="Haridas S."/>
            <person name="Lipzen A."/>
            <person name="Grimwood J."/>
            <person name="Schmutz J."/>
            <person name="Clum A."/>
            <person name="Reid I.D."/>
            <person name="Moisan M.C."/>
            <person name="Butler G."/>
            <person name="Nguyen T.T.M."/>
            <person name="Dewar K."/>
            <person name="Conant G."/>
            <person name="Drula E."/>
            <person name="Henrissat B."/>
            <person name="Hansel C."/>
            <person name="Singer S."/>
            <person name="Hutchinson M.I."/>
            <person name="de Vries R.P."/>
            <person name="Natvig D.O."/>
            <person name="Powell A.J."/>
            <person name="Tsang A."/>
            <person name="Grigoriev I.V."/>
        </authorList>
    </citation>
    <scope>NUCLEOTIDE SEQUENCE [LARGE SCALE GENOMIC DNA]</scope>
    <source>
        <strain evidence="2 3">CBS 494.80</strain>
    </source>
</reference>
<protein>
    <submittedName>
        <fullName evidence="2">Uncharacterized protein</fullName>
    </submittedName>
</protein>
<feature type="region of interest" description="Disordered" evidence="1">
    <location>
        <begin position="30"/>
        <end position="59"/>
    </location>
</feature>
<gene>
    <name evidence="2" type="ORF">VTL71DRAFT_9223</name>
</gene>
<evidence type="ECO:0000313" key="2">
    <source>
        <dbReference type="EMBL" id="KAL2060582.1"/>
    </source>
</evidence>
<name>A0ABR4BSE8_9HELO</name>
<dbReference type="EMBL" id="JAZHXI010000021">
    <property type="protein sequence ID" value="KAL2060582.1"/>
    <property type="molecule type" value="Genomic_DNA"/>
</dbReference>
<comment type="caution">
    <text evidence="2">The sequence shown here is derived from an EMBL/GenBank/DDBJ whole genome shotgun (WGS) entry which is preliminary data.</text>
</comment>
<evidence type="ECO:0000313" key="3">
    <source>
        <dbReference type="Proteomes" id="UP001595075"/>
    </source>
</evidence>
<accession>A0ABR4BSE8</accession>
<evidence type="ECO:0000256" key="1">
    <source>
        <dbReference type="SAM" id="MobiDB-lite"/>
    </source>
</evidence>
<sequence length="374" mass="42757">MKFETISSDQINIFTCPKCVDQQIKDQGEAGQEAASKASLNAFEPTEEQDNKELSSVEGSTHITAALEDIEFEPAREERYNDFDDSLVNSLVRNLQQAIFDYDIETENTIENHADDSKSPPQTPLATWELVDARSSVALERHWYEVGGERATYYEPITTALRCMLGVPDGDSLQIPANLEHLPRSQVHTSLVSWFVFDIIANRQDLYALSSMKSMRAMMAAVANAGEARWPGQGVRLLQEIQLRTWYKPDFQQPLLSHAESFETRMAAFLRPLTKFESNKSLTNAARNIIEITLRLWSYLQSLRGKVFLLQPAIEEVFDPKLHRPYDQQGMQLDMKNSRDKKVLWILCRGFRYEEDDEMGSIRTLIVKAQVIIN</sequence>
<proteinExistence type="predicted"/>
<dbReference type="Proteomes" id="UP001595075">
    <property type="component" value="Unassembled WGS sequence"/>
</dbReference>